<evidence type="ECO:0000256" key="1">
    <source>
        <dbReference type="SAM" id="MobiDB-lite"/>
    </source>
</evidence>
<accession>A0A0D3H6F8</accession>
<organism evidence="2">
    <name type="scientific">Oryza barthii</name>
    <dbReference type="NCBI Taxonomy" id="65489"/>
    <lineage>
        <taxon>Eukaryota</taxon>
        <taxon>Viridiplantae</taxon>
        <taxon>Streptophyta</taxon>
        <taxon>Embryophyta</taxon>
        <taxon>Tracheophyta</taxon>
        <taxon>Spermatophyta</taxon>
        <taxon>Magnoliopsida</taxon>
        <taxon>Liliopsida</taxon>
        <taxon>Poales</taxon>
        <taxon>Poaceae</taxon>
        <taxon>BOP clade</taxon>
        <taxon>Oryzoideae</taxon>
        <taxon>Oryzeae</taxon>
        <taxon>Oryzinae</taxon>
        <taxon>Oryza</taxon>
    </lineage>
</organism>
<dbReference type="PaxDb" id="65489-OBART09G08980.1"/>
<dbReference type="Gramene" id="OBART09G08980.1">
    <property type="protein sequence ID" value="OBART09G08980.1"/>
    <property type="gene ID" value="OBART09G08980"/>
</dbReference>
<protein>
    <submittedName>
        <fullName evidence="2">Uncharacterized protein</fullName>
    </submittedName>
</protein>
<reference evidence="2" key="1">
    <citation type="journal article" date="2009" name="Rice">
        <title>De Novo Next Generation Sequencing of Plant Genomes.</title>
        <authorList>
            <person name="Rounsley S."/>
            <person name="Marri P.R."/>
            <person name="Yu Y."/>
            <person name="He R."/>
            <person name="Sisneros N."/>
            <person name="Goicoechea J.L."/>
            <person name="Lee S.J."/>
            <person name="Angelova A."/>
            <person name="Kudrna D."/>
            <person name="Luo M."/>
            <person name="Affourtit J."/>
            <person name="Desany B."/>
            <person name="Knight J."/>
            <person name="Niazi F."/>
            <person name="Egholm M."/>
            <person name="Wing R.A."/>
        </authorList>
    </citation>
    <scope>NUCLEOTIDE SEQUENCE [LARGE SCALE GENOMIC DNA]</scope>
    <source>
        <strain evidence="2">cv. IRGC 105608</strain>
    </source>
</reference>
<proteinExistence type="predicted"/>
<dbReference type="AlphaFoldDB" id="A0A0D3H6F8"/>
<dbReference type="Proteomes" id="UP000026960">
    <property type="component" value="Chromosome 9"/>
</dbReference>
<name>A0A0D3H6F8_9ORYZ</name>
<sequence length="111" mass="11992">MHVGGDTALAVGLEAARWPRWRRPRRRKPQGGVAVASTVEASRRRHGGLGSGGPRGSAERGAAAAMEVNGDQIRVLFLSLPFAGGSARWQWWRSPRRDQSRGGGKSPSWHA</sequence>
<keyword evidence="3" id="KW-1185">Reference proteome</keyword>
<evidence type="ECO:0000313" key="3">
    <source>
        <dbReference type="Proteomes" id="UP000026960"/>
    </source>
</evidence>
<feature type="region of interest" description="Disordered" evidence="1">
    <location>
        <begin position="22"/>
        <end position="62"/>
    </location>
</feature>
<reference evidence="2" key="2">
    <citation type="submission" date="2015-03" db="UniProtKB">
        <authorList>
            <consortium name="EnsemblPlants"/>
        </authorList>
    </citation>
    <scope>IDENTIFICATION</scope>
</reference>
<dbReference type="HOGENOM" id="CLU_2162512_0_0_1"/>
<dbReference type="EnsemblPlants" id="OBART09G08980.1">
    <property type="protein sequence ID" value="OBART09G08980.1"/>
    <property type="gene ID" value="OBART09G08980"/>
</dbReference>
<evidence type="ECO:0000313" key="2">
    <source>
        <dbReference type="EnsemblPlants" id="OBART09G08980.1"/>
    </source>
</evidence>